<protein>
    <submittedName>
        <fullName evidence="2">Uncharacterized protein</fullName>
    </submittedName>
</protein>
<evidence type="ECO:0000256" key="1">
    <source>
        <dbReference type="SAM" id="Phobius"/>
    </source>
</evidence>
<organism evidence="2 3">
    <name type="scientific">Pseudomonas putida</name>
    <name type="common">Arthrobacter siderocapsulatus</name>
    <dbReference type="NCBI Taxonomy" id="303"/>
    <lineage>
        <taxon>Bacteria</taxon>
        <taxon>Pseudomonadati</taxon>
        <taxon>Pseudomonadota</taxon>
        <taxon>Gammaproteobacteria</taxon>
        <taxon>Pseudomonadales</taxon>
        <taxon>Pseudomonadaceae</taxon>
        <taxon>Pseudomonas</taxon>
    </lineage>
</organism>
<keyword evidence="1" id="KW-0472">Membrane</keyword>
<proteinExistence type="predicted"/>
<dbReference type="AlphaFoldDB" id="A0A1Q9QYN9"/>
<reference evidence="2 3" key="1">
    <citation type="submission" date="2016-10" db="EMBL/GenBank/DDBJ databases">
        <title>Genome Sequence of Pseudomonas putida GM4FR.</title>
        <authorList>
            <person name="Poehlein A."/>
            <person name="Wemheuer F."/>
            <person name="Hollensteiner J."/>
            <person name="Wemheuer B."/>
        </authorList>
    </citation>
    <scope>NUCLEOTIDE SEQUENCE [LARGE SCALE GENOMIC DNA]</scope>
    <source>
        <strain evidence="2 3">GM4FR</strain>
    </source>
</reference>
<accession>A0A1Q9QYN9</accession>
<keyword evidence="1" id="KW-1133">Transmembrane helix</keyword>
<dbReference type="EMBL" id="MKZO01000047">
    <property type="protein sequence ID" value="OLS60271.1"/>
    <property type="molecule type" value="Genomic_DNA"/>
</dbReference>
<gene>
    <name evidence="2" type="ORF">PSEMO_46820</name>
</gene>
<comment type="caution">
    <text evidence="2">The sequence shown here is derived from an EMBL/GenBank/DDBJ whole genome shotgun (WGS) entry which is preliminary data.</text>
</comment>
<dbReference type="RefSeq" id="WP_075805395.1">
    <property type="nucleotide sequence ID" value="NZ_MKZO01000047.1"/>
</dbReference>
<keyword evidence="1" id="KW-0812">Transmembrane</keyword>
<dbReference type="Proteomes" id="UP000186736">
    <property type="component" value="Unassembled WGS sequence"/>
</dbReference>
<feature type="transmembrane region" description="Helical" evidence="1">
    <location>
        <begin position="38"/>
        <end position="58"/>
    </location>
</feature>
<evidence type="ECO:0000313" key="2">
    <source>
        <dbReference type="EMBL" id="OLS60271.1"/>
    </source>
</evidence>
<sequence length="101" mass="10764">MVDIAIEVSEKSAADELEALGQEVGSFASGRRGLDGQMLLTVIMTLAPMVITGIVAVVRARIAAQKHVRVIVDGMEIHGVSERVLLEILKAKSPQVNADDN</sequence>
<name>A0A1Q9QYN9_PSEPU</name>
<evidence type="ECO:0000313" key="3">
    <source>
        <dbReference type="Proteomes" id="UP000186736"/>
    </source>
</evidence>